<keyword evidence="6" id="KW-0539">Nucleus</keyword>
<comment type="subcellular location">
    <subcellularLocation>
        <location evidence="1">Nucleus</location>
    </subcellularLocation>
</comment>
<evidence type="ECO:0008006" key="9">
    <source>
        <dbReference type="Google" id="ProtNLM"/>
    </source>
</evidence>
<dbReference type="PANTHER" id="PTHR11246:SF3">
    <property type="entry name" value="CROOKED NECK-LIKE PROTEIN 1"/>
    <property type="match status" value="1"/>
</dbReference>
<dbReference type="VEuPathDB" id="VectorBase:GBRI023748"/>
<dbReference type="AlphaFoldDB" id="A0A1A9WLB2"/>
<dbReference type="SMART" id="SM00386">
    <property type="entry name" value="HAT"/>
    <property type="match status" value="3"/>
</dbReference>
<dbReference type="InterPro" id="IPR045075">
    <property type="entry name" value="Syf1-like"/>
</dbReference>
<reference evidence="8" key="1">
    <citation type="submission" date="2014-03" db="EMBL/GenBank/DDBJ databases">
        <authorList>
            <person name="Aksoy S."/>
            <person name="Warren W."/>
            <person name="Wilson R.K."/>
        </authorList>
    </citation>
    <scope>NUCLEOTIDE SEQUENCE [LARGE SCALE GENOMIC DNA]</scope>
    <source>
        <strain evidence="8">IAEA</strain>
    </source>
</reference>
<dbReference type="GO" id="GO:0071014">
    <property type="term" value="C:post-mRNA release spliceosomal complex"/>
    <property type="evidence" value="ECO:0007669"/>
    <property type="project" value="TreeGrafter"/>
</dbReference>
<evidence type="ECO:0000256" key="6">
    <source>
        <dbReference type="ARBA" id="ARBA00023242"/>
    </source>
</evidence>
<dbReference type="SUPFAM" id="SSF48452">
    <property type="entry name" value="TPR-like"/>
    <property type="match status" value="1"/>
</dbReference>
<evidence type="ECO:0000313" key="7">
    <source>
        <dbReference type="EnsemblMetazoa" id="GBRI023748-PA"/>
    </source>
</evidence>
<dbReference type="Proteomes" id="UP000091820">
    <property type="component" value="Unassembled WGS sequence"/>
</dbReference>
<evidence type="ECO:0000256" key="4">
    <source>
        <dbReference type="ARBA" id="ARBA00022737"/>
    </source>
</evidence>
<keyword evidence="8" id="KW-1185">Reference proteome</keyword>
<comment type="similarity">
    <text evidence="2">Belongs to the crooked-neck family.</text>
</comment>
<evidence type="ECO:0000256" key="2">
    <source>
        <dbReference type="ARBA" id="ARBA00008644"/>
    </source>
</evidence>
<dbReference type="PANTHER" id="PTHR11246">
    <property type="entry name" value="PRE-MRNA SPLICING FACTOR"/>
    <property type="match status" value="1"/>
</dbReference>
<accession>A0A1A9WLB2</accession>
<protein>
    <recommendedName>
        <fullName evidence="9">Suppressor of forked domain-containing protein</fullName>
    </recommendedName>
</protein>
<dbReference type="GO" id="GO:0071011">
    <property type="term" value="C:precatalytic spliceosome"/>
    <property type="evidence" value="ECO:0007669"/>
    <property type="project" value="TreeGrafter"/>
</dbReference>
<reference evidence="7" key="2">
    <citation type="submission" date="2020-05" db="UniProtKB">
        <authorList>
            <consortium name="EnsemblMetazoa"/>
        </authorList>
    </citation>
    <scope>IDENTIFICATION</scope>
    <source>
        <strain evidence="7">IAEA</strain>
    </source>
</reference>
<evidence type="ECO:0000256" key="1">
    <source>
        <dbReference type="ARBA" id="ARBA00004123"/>
    </source>
</evidence>
<dbReference type="GO" id="GO:0000974">
    <property type="term" value="C:Prp19 complex"/>
    <property type="evidence" value="ECO:0007669"/>
    <property type="project" value="TreeGrafter"/>
</dbReference>
<dbReference type="STRING" id="37001.A0A1A9WLB2"/>
<evidence type="ECO:0000256" key="5">
    <source>
        <dbReference type="ARBA" id="ARBA00023187"/>
    </source>
</evidence>
<dbReference type="InterPro" id="IPR003107">
    <property type="entry name" value="HAT"/>
</dbReference>
<name>A0A1A9WLB2_9MUSC</name>
<dbReference type="InterPro" id="IPR011990">
    <property type="entry name" value="TPR-like_helical_dom_sf"/>
</dbReference>
<keyword evidence="5" id="KW-0508">mRNA splicing</keyword>
<sequence length="253" mass="31098">MELQPEEQAWQTYVNFELRYKEIDRARTIYVRDAWFLIHSARRVYERAVEFFRDDFIDERLFIGFARFEEEGQKEHNCAKKTKELYKAYTIHEKKYGDRASIEDVIVSKRKFQYEQEVASNPQNYDAWFDYLRLIEGECDCKITPETYERAIANVPPCNEKNYWRRYIYLTCLELIPHKKFTFNKIWLLYAQFEIRCKDLNKARKTLDMAIGMCRRDKLFRGYIQLEIQLREFDRFRLLYEIFLEYRPENCVT</sequence>
<dbReference type="GO" id="GO:0071007">
    <property type="term" value="C:U2-type catalytic step 2 spliceosome"/>
    <property type="evidence" value="ECO:0007669"/>
    <property type="project" value="TreeGrafter"/>
</dbReference>
<keyword evidence="4" id="KW-0677">Repeat</keyword>
<evidence type="ECO:0000256" key="3">
    <source>
        <dbReference type="ARBA" id="ARBA00022664"/>
    </source>
</evidence>
<keyword evidence="3" id="KW-0507">mRNA processing</keyword>
<proteinExistence type="inferred from homology"/>
<dbReference type="EnsemblMetazoa" id="GBRI023748-RA">
    <property type="protein sequence ID" value="GBRI023748-PA"/>
    <property type="gene ID" value="GBRI023748"/>
</dbReference>
<dbReference type="GO" id="GO:0000245">
    <property type="term" value="P:spliceosomal complex assembly"/>
    <property type="evidence" value="ECO:0007669"/>
    <property type="project" value="TreeGrafter"/>
</dbReference>
<evidence type="ECO:0000313" key="8">
    <source>
        <dbReference type="Proteomes" id="UP000091820"/>
    </source>
</evidence>
<dbReference type="Gene3D" id="1.25.40.10">
    <property type="entry name" value="Tetratricopeptide repeat domain"/>
    <property type="match status" value="2"/>
</dbReference>
<organism evidence="7 8">
    <name type="scientific">Glossina brevipalpis</name>
    <dbReference type="NCBI Taxonomy" id="37001"/>
    <lineage>
        <taxon>Eukaryota</taxon>
        <taxon>Metazoa</taxon>
        <taxon>Ecdysozoa</taxon>
        <taxon>Arthropoda</taxon>
        <taxon>Hexapoda</taxon>
        <taxon>Insecta</taxon>
        <taxon>Pterygota</taxon>
        <taxon>Neoptera</taxon>
        <taxon>Endopterygota</taxon>
        <taxon>Diptera</taxon>
        <taxon>Brachycera</taxon>
        <taxon>Muscomorpha</taxon>
        <taxon>Hippoboscoidea</taxon>
        <taxon>Glossinidae</taxon>
        <taxon>Glossina</taxon>
    </lineage>
</organism>